<keyword evidence="2" id="KW-1185">Reference proteome</keyword>
<sequence length="31" mass="3510">MPTQKKAGKLLRPMLVIVVYFYNKSLANSAK</sequence>
<protein>
    <submittedName>
        <fullName evidence="1">Uncharacterized protein</fullName>
    </submittedName>
</protein>
<accession>A0A521F1K6</accession>
<dbReference type="AlphaFoldDB" id="A0A521F1K6"/>
<name>A0A521F1K6_SACCC</name>
<reference evidence="1 2" key="1">
    <citation type="submission" date="2017-05" db="EMBL/GenBank/DDBJ databases">
        <authorList>
            <person name="Varghese N."/>
            <person name="Submissions S."/>
        </authorList>
    </citation>
    <scope>NUCLEOTIDE SEQUENCE [LARGE SCALE GENOMIC DNA]</scope>
    <source>
        <strain evidence="1 2">DSM 27040</strain>
    </source>
</reference>
<dbReference type="EMBL" id="FXTB01000013">
    <property type="protein sequence ID" value="SMO90082.1"/>
    <property type="molecule type" value="Genomic_DNA"/>
</dbReference>
<organism evidence="1 2">
    <name type="scientific">Saccharicrinis carchari</name>
    <dbReference type="NCBI Taxonomy" id="1168039"/>
    <lineage>
        <taxon>Bacteria</taxon>
        <taxon>Pseudomonadati</taxon>
        <taxon>Bacteroidota</taxon>
        <taxon>Bacteroidia</taxon>
        <taxon>Marinilabiliales</taxon>
        <taxon>Marinilabiliaceae</taxon>
        <taxon>Saccharicrinis</taxon>
    </lineage>
</organism>
<proteinExistence type="predicted"/>
<dbReference type="Proteomes" id="UP000319040">
    <property type="component" value="Unassembled WGS sequence"/>
</dbReference>
<gene>
    <name evidence="1" type="ORF">SAMN06265379_1135</name>
</gene>
<evidence type="ECO:0000313" key="1">
    <source>
        <dbReference type="EMBL" id="SMO90082.1"/>
    </source>
</evidence>
<evidence type="ECO:0000313" key="2">
    <source>
        <dbReference type="Proteomes" id="UP000319040"/>
    </source>
</evidence>